<organism evidence="8 9">
    <name type="scientific">Sinomicrobium oceani</name>
    <dbReference type="NCBI Taxonomy" id="1150368"/>
    <lineage>
        <taxon>Bacteria</taxon>
        <taxon>Pseudomonadati</taxon>
        <taxon>Bacteroidota</taxon>
        <taxon>Flavobacteriia</taxon>
        <taxon>Flavobacteriales</taxon>
        <taxon>Flavobacteriaceae</taxon>
        <taxon>Sinomicrobium</taxon>
    </lineage>
</organism>
<dbReference type="PANTHER" id="PTHR43124">
    <property type="entry name" value="PURINE EFFLUX PUMP PBUE"/>
    <property type="match status" value="1"/>
</dbReference>
<dbReference type="Pfam" id="PF07690">
    <property type="entry name" value="MFS_1"/>
    <property type="match status" value="1"/>
</dbReference>
<dbReference type="OrthoDB" id="9788453at2"/>
<feature type="transmembrane region" description="Helical" evidence="6">
    <location>
        <begin position="42"/>
        <end position="63"/>
    </location>
</feature>
<evidence type="ECO:0000256" key="1">
    <source>
        <dbReference type="ARBA" id="ARBA00004651"/>
    </source>
</evidence>
<dbReference type="GO" id="GO:0022857">
    <property type="term" value="F:transmembrane transporter activity"/>
    <property type="evidence" value="ECO:0007669"/>
    <property type="project" value="InterPro"/>
</dbReference>
<evidence type="ECO:0000256" key="6">
    <source>
        <dbReference type="SAM" id="Phobius"/>
    </source>
</evidence>
<dbReference type="CDD" id="cd17324">
    <property type="entry name" value="MFS_NepI_like"/>
    <property type="match status" value="1"/>
</dbReference>
<feature type="transmembrane region" description="Helical" evidence="6">
    <location>
        <begin position="292"/>
        <end position="312"/>
    </location>
</feature>
<comment type="subcellular location">
    <subcellularLocation>
        <location evidence="1">Cell membrane</location>
        <topology evidence="1">Multi-pass membrane protein</topology>
    </subcellularLocation>
</comment>
<dbReference type="AlphaFoldDB" id="A0A1K1P5Y9"/>
<feature type="transmembrane region" description="Helical" evidence="6">
    <location>
        <begin position="156"/>
        <end position="181"/>
    </location>
</feature>
<feature type="transmembrane region" description="Helical" evidence="6">
    <location>
        <begin position="236"/>
        <end position="254"/>
    </location>
</feature>
<dbReference type="Gene3D" id="1.20.1250.20">
    <property type="entry name" value="MFS general substrate transporter like domains"/>
    <property type="match status" value="2"/>
</dbReference>
<accession>A0A1K1P5Y9</accession>
<feature type="transmembrane region" description="Helical" evidence="6">
    <location>
        <begin position="202"/>
        <end position="221"/>
    </location>
</feature>
<protein>
    <submittedName>
        <fullName evidence="8">MFS transporter, DHA1 family, arabinose polymer transporter</fullName>
    </submittedName>
</protein>
<feature type="transmembrane region" description="Helical" evidence="6">
    <location>
        <begin position="266"/>
        <end position="286"/>
    </location>
</feature>
<evidence type="ECO:0000259" key="7">
    <source>
        <dbReference type="PROSITE" id="PS50850"/>
    </source>
</evidence>
<feature type="transmembrane region" description="Helical" evidence="6">
    <location>
        <begin position="324"/>
        <end position="344"/>
    </location>
</feature>
<evidence type="ECO:0000256" key="5">
    <source>
        <dbReference type="ARBA" id="ARBA00023136"/>
    </source>
</evidence>
<proteinExistence type="predicted"/>
<dbReference type="Proteomes" id="UP000182248">
    <property type="component" value="Unassembled WGS sequence"/>
</dbReference>
<dbReference type="InterPro" id="IPR011701">
    <property type="entry name" value="MFS"/>
</dbReference>
<name>A0A1K1P5Y9_9FLAO</name>
<dbReference type="SUPFAM" id="SSF103473">
    <property type="entry name" value="MFS general substrate transporter"/>
    <property type="match status" value="1"/>
</dbReference>
<dbReference type="GO" id="GO:0005886">
    <property type="term" value="C:plasma membrane"/>
    <property type="evidence" value="ECO:0007669"/>
    <property type="project" value="UniProtKB-SubCell"/>
</dbReference>
<feature type="transmembrane region" description="Helical" evidence="6">
    <location>
        <begin position="128"/>
        <end position="150"/>
    </location>
</feature>
<feature type="domain" description="Major facilitator superfamily (MFS) profile" evidence="7">
    <location>
        <begin position="4"/>
        <end position="380"/>
    </location>
</feature>
<evidence type="ECO:0000256" key="2">
    <source>
        <dbReference type="ARBA" id="ARBA00022475"/>
    </source>
</evidence>
<dbReference type="RefSeq" id="WP_072316878.1">
    <property type="nucleotide sequence ID" value="NZ_FPJE01000007.1"/>
</dbReference>
<feature type="transmembrane region" description="Helical" evidence="6">
    <location>
        <begin position="70"/>
        <end position="89"/>
    </location>
</feature>
<feature type="transmembrane region" description="Helical" evidence="6">
    <location>
        <begin position="95"/>
        <end position="116"/>
    </location>
</feature>
<dbReference type="InterPro" id="IPR020846">
    <property type="entry name" value="MFS_dom"/>
</dbReference>
<dbReference type="PANTHER" id="PTHR43124:SF6">
    <property type="entry name" value="TRANSPORTER ARAJ-RELATED"/>
    <property type="match status" value="1"/>
</dbReference>
<keyword evidence="9" id="KW-1185">Reference proteome</keyword>
<keyword evidence="2" id="KW-1003">Cell membrane</keyword>
<dbReference type="InterPro" id="IPR050189">
    <property type="entry name" value="MFS_Efflux_Transporters"/>
</dbReference>
<reference evidence="8 9" key="1">
    <citation type="submission" date="2016-11" db="EMBL/GenBank/DDBJ databases">
        <authorList>
            <person name="Jaros S."/>
            <person name="Januszkiewicz K."/>
            <person name="Wedrychowicz H."/>
        </authorList>
    </citation>
    <scope>NUCLEOTIDE SEQUENCE [LARGE SCALE GENOMIC DNA]</scope>
    <source>
        <strain evidence="8 9">CGMCC 1.12145</strain>
    </source>
</reference>
<evidence type="ECO:0000256" key="3">
    <source>
        <dbReference type="ARBA" id="ARBA00022692"/>
    </source>
</evidence>
<evidence type="ECO:0000313" key="8">
    <source>
        <dbReference type="EMBL" id="SFW43218.1"/>
    </source>
</evidence>
<evidence type="ECO:0000256" key="4">
    <source>
        <dbReference type="ARBA" id="ARBA00022989"/>
    </source>
</evidence>
<keyword evidence="5 6" id="KW-0472">Membrane</keyword>
<dbReference type="InterPro" id="IPR036259">
    <property type="entry name" value="MFS_trans_sf"/>
</dbReference>
<keyword evidence="4 6" id="KW-1133">Transmembrane helix</keyword>
<dbReference type="PROSITE" id="PS50850">
    <property type="entry name" value="MFS"/>
    <property type="match status" value="1"/>
</dbReference>
<evidence type="ECO:0000313" key="9">
    <source>
        <dbReference type="Proteomes" id="UP000182248"/>
    </source>
</evidence>
<dbReference type="EMBL" id="FPJE01000007">
    <property type="protein sequence ID" value="SFW43218.1"/>
    <property type="molecule type" value="Genomic_DNA"/>
</dbReference>
<feature type="transmembrane region" description="Helical" evidence="6">
    <location>
        <begin position="359"/>
        <end position="378"/>
    </location>
</feature>
<gene>
    <name evidence="8" type="ORF">SAMN02927921_01651</name>
</gene>
<sequence>MNKRLLSLAIGGFGIGMTEFVMMGILPDIASSLDISIPKAGHFISSYALGVVVGAPLMIAIAGKYPPKKVLMALMLFFTIGNGLSAFAGDYYTLMATRFLSGLPHGAFFGVGAVVAGRLAGKGREARAVSMMFAGLTIANIIGVPLGTYIGHHINWRYTFVIVTGIGVTTVTALHFWLPFLSAAGSSGFLNELKLFKRLKPWLIVWLTTIGTGGFFAWYSYIAPLLTEVSGFNSNSITYLLVIAGVGMTLGNIAGGRLADRFSPAYATSGLLLIMSLALMTLTFVAPYKVPAALMTFTIGALAFSIASPIQMMMIRAAKGSEMLASSITQGAFNMGNAIGAYLGGLPLEQGYSYTSSDWVGSGLAACGFIIALVILVLDRKNARRHNVEATV</sequence>
<keyword evidence="3 6" id="KW-0812">Transmembrane</keyword>